<dbReference type="Proteomes" id="UP001266305">
    <property type="component" value="Unassembled WGS sequence"/>
</dbReference>
<name>A0ABQ9UZU9_SAGOE</name>
<accession>A0ABQ9UZU9</accession>
<reference evidence="1 2" key="1">
    <citation type="submission" date="2023-05" db="EMBL/GenBank/DDBJ databases">
        <title>B98-5 Cell Line De Novo Hybrid Assembly: An Optical Mapping Approach.</title>
        <authorList>
            <person name="Kananen K."/>
            <person name="Auerbach J.A."/>
            <person name="Kautto E."/>
            <person name="Blachly J.S."/>
        </authorList>
    </citation>
    <scope>NUCLEOTIDE SEQUENCE [LARGE SCALE GENOMIC DNA]</scope>
    <source>
        <strain evidence="1">B95-8</strain>
        <tissue evidence="1">Cell line</tissue>
    </source>
</reference>
<comment type="caution">
    <text evidence="1">The sequence shown here is derived from an EMBL/GenBank/DDBJ whole genome shotgun (WGS) entry which is preliminary data.</text>
</comment>
<evidence type="ECO:0000313" key="2">
    <source>
        <dbReference type="Proteomes" id="UP001266305"/>
    </source>
</evidence>
<keyword evidence="2" id="KW-1185">Reference proteome</keyword>
<dbReference type="EMBL" id="JASSZA010000009">
    <property type="protein sequence ID" value="KAK2102626.1"/>
    <property type="molecule type" value="Genomic_DNA"/>
</dbReference>
<protein>
    <submittedName>
        <fullName evidence="1">E3 ubiquitin-protein ligase HTD4</fullName>
    </submittedName>
</protein>
<dbReference type="InterPro" id="IPR043366">
    <property type="entry name" value="HECTD4"/>
</dbReference>
<sequence length="78" mass="8553">MVENDVFVANPLQERTILMRKEGESAKSINEMLLSRLSRYRASPSATLAALTGSTISNTLKEDQAGMLLCTSQTCFLV</sequence>
<gene>
    <name evidence="1" type="primary">HECTD4_5</name>
    <name evidence="1" type="ORF">P7K49_020293</name>
</gene>
<evidence type="ECO:0000313" key="1">
    <source>
        <dbReference type="EMBL" id="KAK2102626.1"/>
    </source>
</evidence>
<proteinExistence type="predicted"/>
<dbReference type="PANTHER" id="PTHR46435:SF1">
    <property type="entry name" value="E3 UBIQUITIN-PROTEIN LIGASE HECTD4-RELATED"/>
    <property type="match status" value="1"/>
</dbReference>
<dbReference type="PANTHER" id="PTHR46435">
    <property type="entry name" value="E3 UBIQUITIN-PROTEIN LIGASE HECTD4-RELATED"/>
    <property type="match status" value="1"/>
</dbReference>
<organism evidence="1 2">
    <name type="scientific">Saguinus oedipus</name>
    <name type="common">Cotton-top tamarin</name>
    <name type="synonym">Oedipomidas oedipus</name>
    <dbReference type="NCBI Taxonomy" id="9490"/>
    <lineage>
        <taxon>Eukaryota</taxon>
        <taxon>Metazoa</taxon>
        <taxon>Chordata</taxon>
        <taxon>Craniata</taxon>
        <taxon>Vertebrata</taxon>
        <taxon>Euteleostomi</taxon>
        <taxon>Mammalia</taxon>
        <taxon>Eutheria</taxon>
        <taxon>Euarchontoglires</taxon>
        <taxon>Primates</taxon>
        <taxon>Haplorrhini</taxon>
        <taxon>Platyrrhini</taxon>
        <taxon>Cebidae</taxon>
        <taxon>Callitrichinae</taxon>
        <taxon>Saguinus</taxon>
    </lineage>
</organism>